<dbReference type="Pfam" id="PF06224">
    <property type="entry name" value="AlkZ-like"/>
    <property type="match status" value="1"/>
</dbReference>
<organism evidence="1 2">
    <name type="scientific">Enteractinococcus coprophilus</name>
    <dbReference type="NCBI Taxonomy" id="1027633"/>
    <lineage>
        <taxon>Bacteria</taxon>
        <taxon>Bacillati</taxon>
        <taxon>Actinomycetota</taxon>
        <taxon>Actinomycetes</taxon>
        <taxon>Micrococcales</taxon>
        <taxon>Micrococcaceae</taxon>
    </lineage>
</organism>
<accession>A0A543AG49</accession>
<dbReference type="PANTHER" id="PTHR30528">
    <property type="entry name" value="CYTOPLASMIC PROTEIN"/>
    <property type="match status" value="1"/>
</dbReference>
<dbReference type="Proteomes" id="UP000319746">
    <property type="component" value="Unassembled WGS sequence"/>
</dbReference>
<evidence type="ECO:0008006" key="3">
    <source>
        <dbReference type="Google" id="ProtNLM"/>
    </source>
</evidence>
<dbReference type="RefSeq" id="WP_141867212.1">
    <property type="nucleotide sequence ID" value="NZ_BAABAN010000001.1"/>
</dbReference>
<dbReference type="InterPro" id="IPR009351">
    <property type="entry name" value="AlkZ-like"/>
</dbReference>
<dbReference type="EMBL" id="VFOU01000003">
    <property type="protein sequence ID" value="TQL71542.1"/>
    <property type="molecule type" value="Genomic_DNA"/>
</dbReference>
<proteinExistence type="predicted"/>
<keyword evidence="2" id="KW-1185">Reference proteome</keyword>
<reference evidence="1 2" key="1">
    <citation type="submission" date="2019-06" db="EMBL/GenBank/DDBJ databases">
        <title>Sequencing the genomes of 1000 actinobacteria strains.</title>
        <authorList>
            <person name="Klenk H.-P."/>
        </authorList>
    </citation>
    <scope>NUCLEOTIDE SEQUENCE [LARGE SCALE GENOMIC DNA]</scope>
    <source>
        <strain evidence="1 2">DSM 24083</strain>
    </source>
</reference>
<dbReference type="PANTHER" id="PTHR30528:SF0">
    <property type="entry name" value="CYTOPLASMIC PROTEIN"/>
    <property type="match status" value="1"/>
</dbReference>
<evidence type="ECO:0000313" key="2">
    <source>
        <dbReference type="Proteomes" id="UP000319746"/>
    </source>
</evidence>
<gene>
    <name evidence="1" type="ORF">FB556_2030</name>
</gene>
<name>A0A543AG49_9MICC</name>
<protein>
    <recommendedName>
        <fullName evidence="3">Winged helix-turn-helix domain-containing protein</fullName>
    </recommendedName>
</protein>
<sequence>MVRRLSLAQARRVAIAAQGLDRQRPETVTLRHITDTVKRLGVVQIDSVNVLARAHLLPLFARLGPYDTALVDRATGRAPRRIVETWAHEASYVPATTFPLLTWNRRGWGRMDIERFKDAQPGLLDRVHSVVAEHGPLTSRDIQAHLDPEHSHRPRHHWGWSWTPAKTALEILFDTARLTPARRNAQFERVYDLTERVLPPAVRAQSPIAREAAITELIRIAARAHGIGTVRCFADYFRLKHDETRRAIAALETIGEVIPVTVPGWDRPMWMHVAARVPRQVQARALLAPFDPLVFERRRVFELFGMHYRLEIYTPAPKRVYGYYVLPFLLGEHLMARVDLKHDRVRGALVVASAYAEQPGPQVVDSTRPDESTVVNELGAELHVLAQWLGVNNVVLADDAHGDLVGPLKAVMV</sequence>
<dbReference type="AlphaFoldDB" id="A0A543AG49"/>
<evidence type="ECO:0000313" key="1">
    <source>
        <dbReference type="EMBL" id="TQL71542.1"/>
    </source>
</evidence>
<dbReference type="OrthoDB" id="9787207at2"/>
<comment type="caution">
    <text evidence="1">The sequence shown here is derived from an EMBL/GenBank/DDBJ whole genome shotgun (WGS) entry which is preliminary data.</text>
</comment>